<dbReference type="SUPFAM" id="SSF103473">
    <property type="entry name" value="MFS general substrate transporter"/>
    <property type="match status" value="1"/>
</dbReference>
<dbReference type="Gene3D" id="1.20.1250.20">
    <property type="entry name" value="MFS general substrate transporter like domains"/>
    <property type="match status" value="1"/>
</dbReference>
<gene>
    <name evidence="2" type="ORF">MNBD_BACTEROID06-886</name>
</gene>
<keyword evidence="1" id="KW-0472">Membrane</keyword>
<sequence>TFLAGMADYTNPQQRAASIGVFRLWRDSGYAFGAILTGIIADTLGLLPSVITIAGITIVSSFIILIRMKKPITGQGHF</sequence>
<evidence type="ECO:0000313" key="2">
    <source>
        <dbReference type="EMBL" id="VAW25965.1"/>
    </source>
</evidence>
<dbReference type="InterPro" id="IPR036259">
    <property type="entry name" value="MFS_trans_sf"/>
</dbReference>
<reference evidence="2" key="1">
    <citation type="submission" date="2018-06" db="EMBL/GenBank/DDBJ databases">
        <authorList>
            <person name="Zhirakovskaya E."/>
        </authorList>
    </citation>
    <scope>NUCLEOTIDE SEQUENCE</scope>
</reference>
<feature type="non-terminal residue" evidence="2">
    <location>
        <position position="1"/>
    </location>
</feature>
<dbReference type="EMBL" id="UOES01000043">
    <property type="protein sequence ID" value="VAW25965.1"/>
    <property type="molecule type" value="Genomic_DNA"/>
</dbReference>
<keyword evidence="1" id="KW-1133">Transmembrane helix</keyword>
<protein>
    <submittedName>
        <fullName evidence="2">Uncharacterized MFS-type transporter</fullName>
    </submittedName>
</protein>
<evidence type="ECO:0000256" key="1">
    <source>
        <dbReference type="SAM" id="Phobius"/>
    </source>
</evidence>
<dbReference type="AlphaFoldDB" id="A0A3B0U4Z3"/>
<accession>A0A3B0U4Z3</accession>
<feature type="transmembrane region" description="Helical" evidence="1">
    <location>
        <begin position="46"/>
        <end position="66"/>
    </location>
</feature>
<name>A0A3B0U4Z3_9ZZZZ</name>
<proteinExistence type="predicted"/>
<keyword evidence="1" id="KW-0812">Transmembrane</keyword>
<organism evidence="2">
    <name type="scientific">hydrothermal vent metagenome</name>
    <dbReference type="NCBI Taxonomy" id="652676"/>
    <lineage>
        <taxon>unclassified sequences</taxon>
        <taxon>metagenomes</taxon>
        <taxon>ecological metagenomes</taxon>
    </lineage>
</organism>